<accession>A0A0D3IX32</accession>
<reference evidence="2" key="2">
    <citation type="submission" date="2024-10" db="UniProtKB">
        <authorList>
            <consortium name="EnsemblProtists"/>
        </authorList>
    </citation>
    <scope>IDENTIFICATION</scope>
</reference>
<dbReference type="KEGG" id="ehx:EMIHUDRAFT_245583"/>
<feature type="region of interest" description="Disordered" evidence="1">
    <location>
        <begin position="207"/>
        <end position="279"/>
    </location>
</feature>
<organism evidence="2 3">
    <name type="scientific">Emiliania huxleyi (strain CCMP1516)</name>
    <dbReference type="NCBI Taxonomy" id="280463"/>
    <lineage>
        <taxon>Eukaryota</taxon>
        <taxon>Haptista</taxon>
        <taxon>Haptophyta</taxon>
        <taxon>Prymnesiophyceae</taxon>
        <taxon>Isochrysidales</taxon>
        <taxon>Noelaerhabdaceae</taxon>
        <taxon>Emiliania</taxon>
    </lineage>
</organism>
<feature type="compositionally biased region" description="Basic and acidic residues" evidence="1">
    <location>
        <begin position="214"/>
        <end position="227"/>
    </location>
</feature>
<dbReference type="GeneID" id="17261950"/>
<dbReference type="AlphaFoldDB" id="A0A0D3IX32"/>
<evidence type="ECO:0000256" key="1">
    <source>
        <dbReference type="SAM" id="MobiDB-lite"/>
    </source>
</evidence>
<feature type="compositionally biased region" description="Basic residues" evidence="1">
    <location>
        <begin position="270"/>
        <end position="279"/>
    </location>
</feature>
<proteinExistence type="predicted"/>
<keyword evidence="3" id="KW-1185">Reference proteome</keyword>
<dbReference type="eggNOG" id="ENOG502T0RJ">
    <property type="taxonomic scope" value="Eukaryota"/>
</dbReference>
<dbReference type="PaxDb" id="2903-EOD15817"/>
<evidence type="ECO:0000313" key="2">
    <source>
        <dbReference type="EnsemblProtists" id="EOD15817"/>
    </source>
</evidence>
<protein>
    <submittedName>
        <fullName evidence="2">Uncharacterized protein</fullName>
    </submittedName>
</protein>
<evidence type="ECO:0000313" key="3">
    <source>
        <dbReference type="Proteomes" id="UP000013827"/>
    </source>
</evidence>
<dbReference type="HOGENOM" id="CLU_999037_0_0_1"/>
<name>A0A0D3IX32_EMIH1</name>
<reference evidence="3" key="1">
    <citation type="journal article" date="2013" name="Nature">
        <title>Pan genome of the phytoplankton Emiliania underpins its global distribution.</title>
        <authorList>
            <person name="Read B.A."/>
            <person name="Kegel J."/>
            <person name="Klute M.J."/>
            <person name="Kuo A."/>
            <person name="Lefebvre S.C."/>
            <person name="Maumus F."/>
            <person name="Mayer C."/>
            <person name="Miller J."/>
            <person name="Monier A."/>
            <person name="Salamov A."/>
            <person name="Young J."/>
            <person name="Aguilar M."/>
            <person name="Claverie J.M."/>
            <person name="Frickenhaus S."/>
            <person name="Gonzalez K."/>
            <person name="Herman E.K."/>
            <person name="Lin Y.C."/>
            <person name="Napier J."/>
            <person name="Ogata H."/>
            <person name="Sarno A.F."/>
            <person name="Shmutz J."/>
            <person name="Schroeder D."/>
            <person name="de Vargas C."/>
            <person name="Verret F."/>
            <person name="von Dassow P."/>
            <person name="Valentin K."/>
            <person name="Van de Peer Y."/>
            <person name="Wheeler G."/>
            <person name="Dacks J.B."/>
            <person name="Delwiche C.F."/>
            <person name="Dyhrman S.T."/>
            <person name="Glockner G."/>
            <person name="John U."/>
            <person name="Richards T."/>
            <person name="Worden A.Z."/>
            <person name="Zhang X."/>
            <person name="Grigoriev I.V."/>
            <person name="Allen A.E."/>
            <person name="Bidle K."/>
            <person name="Borodovsky M."/>
            <person name="Bowler C."/>
            <person name="Brownlee C."/>
            <person name="Cock J.M."/>
            <person name="Elias M."/>
            <person name="Gladyshev V.N."/>
            <person name="Groth M."/>
            <person name="Guda C."/>
            <person name="Hadaegh A."/>
            <person name="Iglesias-Rodriguez M.D."/>
            <person name="Jenkins J."/>
            <person name="Jones B.M."/>
            <person name="Lawson T."/>
            <person name="Leese F."/>
            <person name="Lindquist E."/>
            <person name="Lobanov A."/>
            <person name="Lomsadze A."/>
            <person name="Malik S.B."/>
            <person name="Marsh M.E."/>
            <person name="Mackinder L."/>
            <person name="Mock T."/>
            <person name="Mueller-Roeber B."/>
            <person name="Pagarete A."/>
            <person name="Parker M."/>
            <person name="Probert I."/>
            <person name="Quesneville H."/>
            <person name="Raines C."/>
            <person name="Rensing S.A."/>
            <person name="Riano-Pachon D.M."/>
            <person name="Richier S."/>
            <person name="Rokitta S."/>
            <person name="Shiraiwa Y."/>
            <person name="Soanes D.M."/>
            <person name="van der Giezen M."/>
            <person name="Wahlund T.M."/>
            <person name="Williams B."/>
            <person name="Wilson W."/>
            <person name="Wolfe G."/>
            <person name="Wurch L.L."/>
        </authorList>
    </citation>
    <scope>NUCLEOTIDE SEQUENCE</scope>
</reference>
<dbReference type="RefSeq" id="XP_005768246.1">
    <property type="nucleotide sequence ID" value="XM_005768189.1"/>
</dbReference>
<dbReference type="EnsemblProtists" id="EOD15817">
    <property type="protein sequence ID" value="EOD15817"/>
    <property type="gene ID" value="EMIHUDRAFT_245583"/>
</dbReference>
<sequence length="279" mass="29960">MADHVAGLRAMLSELRARCPTLCPSVIPDGYDDRERGTALAALCGANGAEERAALADVLVRARRGQQACALTGEAVGSESELRFVSQWDLDPSGLTMRLRRCSFVCQRAALLLDPLLVLERFAAHHAGASELSELTALFCTANGRAEMLEKPARALEWLQQCYSLAYSCRVVASSLGEWRLQSEEGAEIGRPVHRVAARLLGLGEGAGRKKVGERRSPASAKPERRRAAGTTPSKATPRATPSKEPPKATPKRQRAPSQGRASGEEAASGKRRRKALAA</sequence>
<dbReference type="Proteomes" id="UP000013827">
    <property type="component" value="Unassembled WGS sequence"/>
</dbReference>